<sequence>MITATELRFQAPRPNIHSLRRFGSRCAQPLKKLLSPSNQSIRLQARCFAGTSRLCFGTCSSLRGRVSPARRSGYSRSYRSMKDVAVNVEPCFELSDLVGSFPWIVSMGMTRKCKAPCCGYQPMLNDWGKVPLNRRQDGKSHTYYTLTSGIEAKNKECLVRGRRLNSADILLSTGLRGDRYSRLG</sequence>
<name>A0ACB6QJS4_9PLEO</name>
<keyword evidence="2" id="KW-1185">Reference proteome</keyword>
<reference evidence="1" key="1">
    <citation type="journal article" date="2020" name="Stud. Mycol.">
        <title>101 Dothideomycetes genomes: a test case for predicting lifestyles and emergence of pathogens.</title>
        <authorList>
            <person name="Haridas S."/>
            <person name="Albert R."/>
            <person name="Binder M."/>
            <person name="Bloem J."/>
            <person name="Labutti K."/>
            <person name="Salamov A."/>
            <person name="Andreopoulos B."/>
            <person name="Baker S."/>
            <person name="Barry K."/>
            <person name="Bills G."/>
            <person name="Bluhm B."/>
            <person name="Cannon C."/>
            <person name="Castanera R."/>
            <person name="Culley D."/>
            <person name="Daum C."/>
            <person name="Ezra D."/>
            <person name="Gonzalez J."/>
            <person name="Henrissat B."/>
            <person name="Kuo A."/>
            <person name="Liang C."/>
            <person name="Lipzen A."/>
            <person name="Lutzoni F."/>
            <person name="Magnuson J."/>
            <person name="Mondo S."/>
            <person name="Nolan M."/>
            <person name="Ohm R."/>
            <person name="Pangilinan J."/>
            <person name="Park H.-J."/>
            <person name="Ramirez L."/>
            <person name="Alfaro M."/>
            <person name="Sun H."/>
            <person name="Tritt A."/>
            <person name="Yoshinaga Y."/>
            <person name="Zwiers L.-H."/>
            <person name="Turgeon B."/>
            <person name="Goodwin S."/>
            <person name="Spatafora J."/>
            <person name="Crous P."/>
            <person name="Grigoriev I."/>
        </authorList>
    </citation>
    <scope>NUCLEOTIDE SEQUENCE</scope>
    <source>
        <strain evidence="1">ATCC 200398</strain>
    </source>
</reference>
<gene>
    <name evidence="1" type="ORF">BDR25DRAFT_359143</name>
</gene>
<dbReference type="EMBL" id="MU003522">
    <property type="protein sequence ID" value="KAF2467117.1"/>
    <property type="molecule type" value="Genomic_DNA"/>
</dbReference>
<proteinExistence type="predicted"/>
<comment type="caution">
    <text evidence="1">The sequence shown here is derived from an EMBL/GenBank/DDBJ whole genome shotgun (WGS) entry which is preliminary data.</text>
</comment>
<evidence type="ECO:0000313" key="2">
    <source>
        <dbReference type="Proteomes" id="UP000799755"/>
    </source>
</evidence>
<organism evidence="1 2">
    <name type="scientific">Lindgomyces ingoldianus</name>
    <dbReference type="NCBI Taxonomy" id="673940"/>
    <lineage>
        <taxon>Eukaryota</taxon>
        <taxon>Fungi</taxon>
        <taxon>Dikarya</taxon>
        <taxon>Ascomycota</taxon>
        <taxon>Pezizomycotina</taxon>
        <taxon>Dothideomycetes</taxon>
        <taxon>Pleosporomycetidae</taxon>
        <taxon>Pleosporales</taxon>
        <taxon>Lindgomycetaceae</taxon>
        <taxon>Lindgomyces</taxon>
    </lineage>
</organism>
<evidence type="ECO:0000313" key="1">
    <source>
        <dbReference type="EMBL" id="KAF2467117.1"/>
    </source>
</evidence>
<protein>
    <submittedName>
        <fullName evidence="1">Uncharacterized protein</fullName>
    </submittedName>
</protein>
<accession>A0ACB6QJS4</accession>
<dbReference type="Proteomes" id="UP000799755">
    <property type="component" value="Unassembled WGS sequence"/>
</dbReference>